<dbReference type="InterPro" id="IPR009057">
    <property type="entry name" value="Homeodomain-like_sf"/>
</dbReference>
<dbReference type="PANTHER" id="PTHR30055:SF146">
    <property type="entry name" value="HTH-TYPE TRANSCRIPTIONAL DUAL REGULATOR CECR"/>
    <property type="match status" value="1"/>
</dbReference>
<dbReference type="FunFam" id="1.10.10.60:FF:000141">
    <property type="entry name" value="TetR family transcriptional regulator"/>
    <property type="match status" value="1"/>
</dbReference>
<dbReference type="InterPro" id="IPR050109">
    <property type="entry name" value="HTH-type_TetR-like_transc_reg"/>
</dbReference>
<evidence type="ECO:0000259" key="5">
    <source>
        <dbReference type="PROSITE" id="PS50977"/>
    </source>
</evidence>
<dbReference type="STRING" id="675511.GCA_000341735_01191"/>
<dbReference type="Gene3D" id="1.10.357.10">
    <property type="entry name" value="Tetracycline Repressor, domain 2"/>
    <property type="match status" value="1"/>
</dbReference>
<keyword evidence="2 4" id="KW-0238">DNA-binding</keyword>
<dbReference type="KEGG" id="mbur:EQU24_09210"/>
<dbReference type="InterPro" id="IPR001647">
    <property type="entry name" value="HTH_TetR"/>
</dbReference>
<evidence type="ECO:0000256" key="3">
    <source>
        <dbReference type="ARBA" id="ARBA00023163"/>
    </source>
</evidence>
<feature type="DNA-binding region" description="H-T-H motif" evidence="4">
    <location>
        <begin position="30"/>
        <end position="49"/>
    </location>
</feature>
<dbReference type="OrthoDB" id="8535430at2"/>
<dbReference type="PRINTS" id="PR00455">
    <property type="entry name" value="HTHTETR"/>
</dbReference>
<dbReference type="GO" id="GO:0003700">
    <property type="term" value="F:DNA-binding transcription factor activity"/>
    <property type="evidence" value="ECO:0007669"/>
    <property type="project" value="TreeGrafter"/>
</dbReference>
<organism evidence="6 7">
    <name type="scientific">Methylotuvimicrobium buryatense</name>
    <name type="common">Methylomicrobium buryatense</name>
    <dbReference type="NCBI Taxonomy" id="95641"/>
    <lineage>
        <taxon>Bacteria</taxon>
        <taxon>Pseudomonadati</taxon>
        <taxon>Pseudomonadota</taxon>
        <taxon>Gammaproteobacteria</taxon>
        <taxon>Methylococcales</taxon>
        <taxon>Methylococcaceae</taxon>
        <taxon>Methylotuvimicrobium</taxon>
    </lineage>
</organism>
<evidence type="ECO:0000313" key="6">
    <source>
        <dbReference type="EMBL" id="QCW82399.1"/>
    </source>
</evidence>
<keyword evidence="3" id="KW-0804">Transcription</keyword>
<dbReference type="SUPFAM" id="SSF48498">
    <property type="entry name" value="Tetracyclin repressor-like, C-terminal domain"/>
    <property type="match status" value="1"/>
</dbReference>
<dbReference type="PROSITE" id="PS01081">
    <property type="entry name" value="HTH_TETR_1"/>
    <property type="match status" value="1"/>
</dbReference>
<dbReference type="InterPro" id="IPR039536">
    <property type="entry name" value="TetR_C_Proteobacteria"/>
</dbReference>
<dbReference type="Gene3D" id="1.10.10.60">
    <property type="entry name" value="Homeodomain-like"/>
    <property type="match status" value="1"/>
</dbReference>
<dbReference type="RefSeq" id="WP_017839779.1">
    <property type="nucleotide sequence ID" value="NZ_CP035467.1"/>
</dbReference>
<gene>
    <name evidence="6" type="ORF">EQU24_09210</name>
</gene>
<sequence>MSSESCEPKREAIIEGATRMFIKHGFHQVSMDRIAKEAPVSKATLYQYFENKNALFSAVIFELCRSLLDTMAEITPDSNDIKKNLREIAQAFIDLIYTEEALAIYRLVIAECRDFPELGEVVYDSAPKIALTQLERYLDNLKAGGRIDIPDIEFAADAFFSLLKGDLHFQCLLGISAPPSPEQKRLLIDQVIEFYLRGVLNATN</sequence>
<reference evidence="7" key="1">
    <citation type="journal article" date="2019" name="J. Bacteriol.">
        <title>A Mutagenic Screen Identifies a TonB-Dependent Receptor Required for the Lanthanide Metal Switch in the Type I Methanotroph 'Methylotuvimicrobium buryatense' 5GB1C.</title>
        <authorList>
            <person name="Groom J.D."/>
            <person name="Ford S.M."/>
            <person name="Pesesky M.W."/>
            <person name="Lidstrom M.E."/>
        </authorList>
    </citation>
    <scope>NUCLEOTIDE SEQUENCE [LARGE SCALE GENOMIC DNA]</scope>
    <source>
        <strain evidence="7">5GB1C</strain>
    </source>
</reference>
<dbReference type="InterPro" id="IPR023772">
    <property type="entry name" value="DNA-bd_HTH_TetR-type_CS"/>
</dbReference>
<dbReference type="Pfam" id="PF14246">
    <property type="entry name" value="TetR_C_7"/>
    <property type="match status" value="1"/>
</dbReference>
<dbReference type="EMBL" id="CP035467">
    <property type="protein sequence ID" value="QCW82399.1"/>
    <property type="molecule type" value="Genomic_DNA"/>
</dbReference>
<protein>
    <submittedName>
        <fullName evidence="6">TetR/AcrR family transcriptional regulator</fullName>
    </submittedName>
</protein>
<accession>A0A4P9UM66</accession>
<dbReference type="Pfam" id="PF00440">
    <property type="entry name" value="TetR_N"/>
    <property type="match status" value="1"/>
</dbReference>
<dbReference type="PROSITE" id="PS50977">
    <property type="entry name" value="HTH_TETR_2"/>
    <property type="match status" value="1"/>
</dbReference>
<feature type="domain" description="HTH tetR-type" evidence="5">
    <location>
        <begin position="7"/>
        <end position="67"/>
    </location>
</feature>
<keyword evidence="7" id="KW-1185">Reference proteome</keyword>
<dbReference type="Proteomes" id="UP000305881">
    <property type="component" value="Chromosome"/>
</dbReference>
<name>A0A4P9UM66_METBY</name>
<keyword evidence="1" id="KW-0805">Transcription regulation</keyword>
<evidence type="ECO:0000313" key="7">
    <source>
        <dbReference type="Proteomes" id="UP000305881"/>
    </source>
</evidence>
<dbReference type="InterPro" id="IPR036271">
    <property type="entry name" value="Tet_transcr_reg_TetR-rel_C_sf"/>
</dbReference>
<evidence type="ECO:0000256" key="1">
    <source>
        <dbReference type="ARBA" id="ARBA00023015"/>
    </source>
</evidence>
<dbReference type="GO" id="GO:0000976">
    <property type="term" value="F:transcription cis-regulatory region binding"/>
    <property type="evidence" value="ECO:0007669"/>
    <property type="project" value="TreeGrafter"/>
</dbReference>
<dbReference type="AlphaFoldDB" id="A0A4P9UM66"/>
<dbReference type="PANTHER" id="PTHR30055">
    <property type="entry name" value="HTH-TYPE TRANSCRIPTIONAL REGULATOR RUTR"/>
    <property type="match status" value="1"/>
</dbReference>
<proteinExistence type="predicted"/>
<dbReference type="SUPFAM" id="SSF46689">
    <property type="entry name" value="Homeodomain-like"/>
    <property type="match status" value="1"/>
</dbReference>
<evidence type="ECO:0000256" key="2">
    <source>
        <dbReference type="ARBA" id="ARBA00023125"/>
    </source>
</evidence>
<evidence type="ECO:0000256" key="4">
    <source>
        <dbReference type="PROSITE-ProRule" id="PRU00335"/>
    </source>
</evidence>